<comment type="caution">
    <text evidence="2">The sequence shown here is derived from an EMBL/GenBank/DDBJ whole genome shotgun (WGS) entry which is preliminary data.</text>
</comment>
<dbReference type="Proteomes" id="UP001229346">
    <property type="component" value="Unassembled WGS sequence"/>
</dbReference>
<dbReference type="InterPro" id="IPR019690">
    <property type="entry name" value="DUF2569"/>
</dbReference>
<organism evidence="2 3">
    <name type="scientific">Paenibacillus harenae</name>
    <dbReference type="NCBI Taxonomy" id="306543"/>
    <lineage>
        <taxon>Bacteria</taxon>
        <taxon>Bacillati</taxon>
        <taxon>Bacillota</taxon>
        <taxon>Bacilli</taxon>
        <taxon>Bacillales</taxon>
        <taxon>Paenibacillaceae</taxon>
        <taxon>Paenibacillus</taxon>
    </lineage>
</organism>
<feature type="transmembrane region" description="Helical" evidence="1">
    <location>
        <begin position="76"/>
        <end position="94"/>
    </location>
</feature>
<dbReference type="Pfam" id="PF10754">
    <property type="entry name" value="DUF2569"/>
    <property type="match status" value="1"/>
</dbReference>
<dbReference type="EMBL" id="JAUSSU010000003">
    <property type="protein sequence ID" value="MDQ0112377.1"/>
    <property type="molecule type" value="Genomic_DNA"/>
</dbReference>
<evidence type="ECO:0000256" key="1">
    <source>
        <dbReference type="SAM" id="Phobius"/>
    </source>
</evidence>
<name>A0ABT9TZD9_PAEHA</name>
<evidence type="ECO:0000313" key="3">
    <source>
        <dbReference type="Proteomes" id="UP001229346"/>
    </source>
</evidence>
<sequence>MQNQQLTGIKGWLLFYVLLTIFTFFTNTMGIFLETTLIFQLHIEVNAERIYDVVSYLILNILIVISLLALINKKVYAPSLIITIEVIGIIVGIVDFCLSNRDISEFIDLLIIVILGIVWILYFKHSKRVKYTYL</sequence>
<keyword evidence="1" id="KW-1133">Transmembrane helix</keyword>
<feature type="transmembrane region" description="Helical" evidence="1">
    <location>
        <begin position="106"/>
        <end position="123"/>
    </location>
</feature>
<dbReference type="RefSeq" id="WP_373459615.1">
    <property type="nucleotide sequence ID" value="NZ_JAUSSU010000003.1"/>
</dbReference>
<feature type="transmembrane region" description="Helical" evidence="1">
    <location>
        <begin position="12"/>
        <end position="33"/>
    </location>
</feature>
<protein>
    <submittedName>
        <fullName evidence="2">Membrane channel-forming protein YqfA (Hemolysin III family)</fullName>
    </submittedName>
</protein>
<keyword evidence="3" id="KW-1185">Reference proteome</keyword>
<gene>
    <name evidence="2" type="ORF">J2T15_001812</name>
</gene>
<keyword evidence="1" id="KW-0472">Membrane</keyword>
<evidence type="ECO:0000313" key="2">
    <source>
        <dbReference type="EMBL" id="MDQ0112377.1"/>
    </source>
</evidence>
<reference evidence="2 3" key="1">
    <citation type="submission" date="2023-07" db="EMBL/GenBank/DDBJ databases">
        <title>Sorghum-associated microbial communities from plants grown in Nebraska, USA.</title>
        <authorList>
            <person name="Schachtman D."/>
        </authorList>
    </citation>
    <scope>NUCLEOTIDE SEQUENCE [LARGE SCALE GENOMIC DNA]</scope>
    <source>
        <strain evidence="2 3">CC482</strain>
    </source>
</reference>
<proteinExistence type="predicted"/>
<keyword evidence="1" id="KW-0812">Transmembrane</keyword>
<accession>A0ABT9TZD9</accession>
<feature type="transmembrane region" description="Helical" evidence="1">
    <location>
        <begin position="53"/>
        <end position="71"/>
    </location>
</feature>